<gene>
    <name evidence="1" type="ORF">OH76DRAFT_205590</name>
</gene>
<proteinExistence type="predicted"/>
<sequence>MDCISNVFNDVGLNNEPRQLYPITVKGQRGLRISDGALKTQKSMCNSGFDQCTININDRLNAKNGRPVRLHRVQSLSRTDQSLDVDYSYELNLSSSGRPLTLGHIVYQFVQAQWQDYKERTMKQDILTMRTRQEGTREDLGASAPLIPPEELYIVAIMHKIVDGVERWYPEIEPKTFELWNIDTQPVS</sequence>
<evidence type="ECO:0000313" key="2">
    <source>
        <dbReference type="Proteomes" id="UP000256964"/>
    </source>
</evidence>
<accession>A0A371DIG5</accession>
<dbReference type="Proteomes" id="UP000256964">
    <property type="component" value="Unassembled WGS sequence"/>
</dbReference>
<protein>
    <submittedName>
        <fullName evidence="1">Uncharacterized protein</fullName>
    </submittedName>
</protein>
<name>A0A371DIG5_9APHY</name>
<organism evidence="1 2">
    <name type="scientific">Lentinus brumalis</name>
    <dbReference type="NCBI Taxonomy" id="2498619"/>
    <lineage>
        <taxon>Eukaryota</taxon>
        <taxon>Fungi</taxon>
        <taxon>Dikarya</taxon>
        <taxon>Basidiomycota</taxon>
        <taxon>Agaricomycotina</taxon>
        <taxon>Agaricomycetes</taxon>
        <taxon>Polyporales</taxon>
        <taxon>Polyporaceae</taxon>
        <taxon>Lentinus</taxon>
    </lineage>
</organism>
<dbReference type="OrthoDB" id="10534597at2759"/>
<dbReference type="AlphaFoldDB" id="A0A371DIG5"/>
<reference evidence="1 2" key="1">
    <citation type="journal article" date="2018" name="Biotechnol. Biofuels">
        <title>Integrative visual omics of the white-rot fungus Polyporus brumalis exposes the biotechnological potential of its oxidative enzymes for delignifying raw plant biomass.</title>
        <authorList>
            <person name="Miyauchi S."/>
            <person name="Rancon A."/>
            <person name="Drula E."/>
            <person name="Hage H."/>
            <person name="Chaduli D."/>
            <person name="Favel A."/>
            <person name="Grisel S."/>
            <person name="Henrissat B."/>
            <person name="Herpoel-Gimbert I."/>
            <person name="Ruiz-Duenas F.J."/>
            <person name="Chevret D."/>
            <person name="Hainaut M."/>
            <person name="Lin J."/>
            <person name="Wang M."/>
            <person name="Pangilinan J."/>
            <person name="Lipzen A."/>
            <person name="Lesage-Meessen L."/>
            <person name="Navarro D."/>
            <person name="Riley R."/>
            <person name="Grigoriev I.V."/>
            <person name="Zhou S."/>
            <person name="Raouche S."/>
            <person name="Rosso M.N."/>
        </authorList>
    </citation>
    <scope>NUCLEOTIDE SEQUENCE [LARGE SCALE GENOMIC DNA]</scope>
    <source>
        <strain evidence="1 2">BRFM 1820</strain>
    </source>
</reference>
<dbReference type="EMBL" id="KZ857391">
    <property type="protein sequence ID" value="RDX52298.1"/>
    <property type="molecule type" value="Genomic_DNA"/>
</dbReference>
<keyword evidence="2" id="KW-1185">Reference proteome</keyword>
<evidence type="ECO:0000313" key="1">
    <source>
        <dbReference type="EMBL" id="RDX52298.1"/>
    </source>
</evidence>